<dbReference type="InterPro" id="IPR003594">
    <property type="entry name" value="HATPase_dom"/>
</dbReference>
<dbReference type="SUPFAM" id="SSF47384">
    <property type="entry name" value="Homodimeric domain of signal transducing histidine kinase"/>
    <property type="match status" value="1"/>
</dbReference>
<evidence type="ECO:0000313" key="12">
    <source>
        <dbReference type="Proteomes" id="UP000243297"/>
    </source>
</evidence>
<dbReference type="InterPro" id="IPR036890">
    <property type="entry name" value="HATPase_C_sf"/>
</dbReference>
<dbReference type="Pfam" id="PF02518">
    <property type="entry name" value="HATPase_c"/>
    <property type="match status" value="1"/>
</dbReference>
<dbReference type="InterPro" id="IPR005467">
    <property type="entry name" value="His_kinase_dom"/>
</dbReference>
<dbReference type="InterPro" id="IPR050351">
    <property type="entry name" value="BphY/WalK/GraS-like"/>
</dbReference>
<sequence length="382" mass="43028">MKSKMSLKVKLTLSIGIMFLCMVFILTFASLEALNRLLIIPVQEVIPTIPLEPTKEIEQARLTVPSQTVMDALPIIVATGQIKYNTLAFVAMGLVGIVGTISTYFIVSKTLSPLNKLTNKIEKIDENAINESLEITTSSKEVEQLTESFNKMLKRLELSFSSQKRFSTAAAHELKTPLAVIKTNLEVLDDSPTVEEYKHLFEVTKRQINRMNDLVNTLMLVASSSSYECSSSVSLKKIIMDTLEELDQRISQKGIVVQFDNNDEVIQGNELMLHRVFSNIIENAIKYSQECSPWIEIEITNTEHNIEVTIKDNGIGIKKDQLGLIFEPFYRVDQSRSRDIGGSGLGLTLVKEIIEQHQGKIEITSQINEGTMIKMIFKRRLI</sequence>
<evidence type="ECO:0000313" key="11">
    <source>
        <dbReference type="EMBL" id="SJZ55572.1"/>
    </source>
</evidence>
<dbReference type="OrthoDB" id="594725at2"/>
<evidence type="ECO:0000256" key="2">
    <source>
        <dbReference type="ARBA" id="ARBA00004370"/>
    </source>
</evidence>
<feature type="domain" description="HAMP" evidence="10">
    <location>
        <begin position="108"/>
        <end position="161"/>
    </location>
</feature>
<dbReference type="EMBL" id="FUWY01000002">
    <property type="protein sequence ID" value="SJZ55572.1"/>
    <property type="molecule type" value="Genomic_DNA"/>
</dbReference>
<keyword evidence="7" id="KW-0902">Two-component regulatory system</keyword>
<comment type="subcellular location">
    <subcellularLocation>
        <location evidence="2">Membrane</location>
    </subcellularLocation>
</comment>
<dbReference type="AlphaFoldDB" id="A0A1T4LLG5"/>
<dbReference type="InterPro" id="IPR036097">
    <property type="entry name" value="HisK_dim/P_sf"/>
</dbReference>
<evidence type="ECO:0000256" key="5">
    <source>
        <dbReference type="ARBA" id="ARBA00022679"/>
    </source>
</evidence>
<gene>
    <name evidence="11" type="ORF">SAMN02745191_0953</name>
</gene>
<dbReference type="GO" id="GO:0016036">
    <property type="term" value="P:cellular response to phosphate starvation"/>
    <property type="evidence" value="ECO:0007669"/>
    <property type="project" value="TreeGrafter"/>
</dbReference>
<dbReference type="EC" id="2.7.13.3" evidence="3"/>
<keyword evidence="8" id="KW-0472">Membrane</keyword>
<dbReference type="PANTHER" id="PTHR45453:SF1">
    <property type="entry name" value="PHOSPHATE REGULON SENSOR PROTEIN PHOR"/>
    <property type="match status" value="1"/>
</dbReference>
<keyword evidence="8" id="KW-1133">Transmembrane helix</keyword>
<dbReference type="Pfam" id="PF00512">
    <property type="entry name" value="HisKA"/>
    <property type="match status" value="1"/>
</dbReference>
<feature type="domain" description="Histidine kinase" evidence="9">
    <location>
        <begin position="169"/>
        <end position="381"/>
    </location>
</feature>
<reference evidence="12" key="1">
    <citation type="submission" date="2017-02" db="EMBL/GenBank/DDBJ databases">
        <authorList>
            <person name="Varghese N."/>
            <person name="Submissions S."/>
        </authorList>
    </citation>
    <scope>NUCLEOTIDE SEQUENCE [LARGE SCALE GENOMIC DNA]</scope>
    <source>
        <strain evidence="12">ATCC 25662</strain>
    </source>
</reference>
<feature type="transmembrane region" description="Helical" evidence="8">
    <location>
        <begin position="87"/>
        <end position="107"/>
    </location>
</feature>
<dbReference type="PRINTS" id="PR00344">
    <property type="entry name" value="BCTRLSENSOR"/>
</dbReference>
<evidence type="ECO:0000256" key="7">
    <source>
        <dbReference type="ARBA" id="ARBA00023012"/>
    </source>
</evidence>
<dbReference type="GO" id="GO:0005886">
    <property type="term" value="C:plasma membrane"/>
    <property type="evidence" value="ECO:0007669"/>
    <property type="project" value="TreeGrafter"/>
</dbReference>
<accession>A0A1T4LLG5</accession>
<evidence type="ECO:0000256" key="6">
    <source>
        <dbReference type="ARBA" id="ARBA00022777"/>
    </source>
</evidence>
<dbReference type="Gene3D" id="3.30.565.10">
    <property type="entry name" value="Histidine kinase-like ATPase, C-terminal domain"/>
    <property type="match status" value="1"/>
</dbReference>
<dbReference type="STRING" id="118967.SAMN02745191_0953"/>
<evidence type="ECO:0000256" key="8">
    <source>
        <dbReference type="SAM" id="Phobius"/>
    </source>
</evidence>
<dbReference type="InterPro" id="IPR004358">
    <property type="entry name" value="Sig_transdc_His_kin-like_C"/>
</dbReference>
<evidence type="ECO:0000259" key="10">
    <source>
        <dbReference type="PROSITE" id="PS50885"/>
    </source>
</evidence>
<dbReference type="InterPro" id="IPR003661">
    <property type="entry name" value="HisK_dim/P_dom"/>
</dbReference>
<organism evidence="11 12">
    <name type="scientific">Anaerorhabdus furcosa</name>
    <dbReference type="NCBI Taxonomy" id="118967"/>
    <lineage>
        <taxon>Bacteria</taxon>
        <taxon>Bacillati</taxon>
        <taxon>Bacillota</taxon>
        <taxon>Erysipelotrichia</taxon>
        <taxon>Erysipelotrichales</taxon>
        <taxon>Erysipelotrichaceae</taxon>
        <taxon>Anaerorhabdus</taxon>
    </lineage>
</organism>
<dbReference type="CDD" id="cd00082">
    <property type="entry name" value="HisKA"/>
    <property type="match status" value="1"/>
</dbReference>
<dbReference type="GO" id="GO:0004721">
    <property type="term" value="F:phosphoprotein phosphatase activity"/>
    <property type="evidence" value="ECO:0007669"/>
    <property type="project" value="TreeGrafter"/>
</dbReference>
<dbReference type="PROSITE" id="PS50885">
    <property type="entry name" value="HAMP"/>
    <property type="match status" value="1"/>
</dbReference>
<dbReference type="GO" id="GO:0000155">
    <property type="term" value="F:phosphorelay sensor kinase activity"/>
    <property type="evidence" value="ECO:0007669"/>
    <property type="project" value="InterPro"/>
</dbReference>
<proteinExistence type="predicted"/>
<keyword evidence="8" id="KW-0812">Transmembrane</keyword>
<keyword evidence="6 11" id="KW-0418">Kinase</keyword>
<protein>
    <recommendedName>
        <fullName evidence="3">histidine kinase</fullName>
        <ecNumber evidence="3">2.7.13.3</ecNumber>
    </recommendedName>
</protein>
<dbReference type="CDD" id="cd06225">
    <property type="entry name" value="HAMP"/>
    <property type="match status" value="1"/>
</dbReference>
<evidence type="ECO:0000259" key="9">
    <source>
        <dbReference type="PROSITE" id="PS50109"/>
    </source>
</evidence>
<comment type="catalytic activity">
    <reaction evidence="1">
        <text>ATP + protein L-histidine = ADP + protein N-phospho-L-histidine.</text>
        <dbReference type="EC" id="2.7.13.3"/>
    </reaction>
</comment>
<keyword evidence="5" id="KW-0808">Transferase</keyword>
<dbReference type="CDD" id="cd00075">
    <property type="entry name" value="HATPase"/>
    <property type="match status" value="1"/>
</dbReference>
<keyword evidence="12" id="KW-1185">Reference proteome</keyword>
<dbReference type="SMART" id="SM00387">
    <property type="entry name" value="HATPase_c"/>
    <property type="match status" value="1"/>
</dbReference>
<dbReference type="Gene3D" id="1.10.287.130">
    <property type="match status" value="1"/>
</dbReference>
<evidence type="ECO:0000256" key="3">
    <source>
        <dbReference type="ARBA" id="ARBA00012438"/>
    </source>
</evidence>
<feature type="transmembrane region" description="Helical" evidence="8">
    <location>
        <begin position="12"/>
        <end position="31"/>
    </location>
</feature>
<dbReference type="SUPFAM" id="SSF55874">
    <property type="entry name" value="ATPase domain of HSP90 chaperone/DNA topoisomerase II/histidine kinase"/>
    <property type="match status" value="1"/>
</dbReference>
<dbReference type="Pfam" id="PF00672">
    <property type="entry name" value="HAMP"/>
    <property type="match status" value="1"/>
</dbReference>
<evidence type="ECO:0000256" key="4">
    <source>
        <dbReference type="ARBA" id="ARBA00022553"/>
    </source>
</evidence>
<dbReference type="PROSITE" id="PS50109">
    <property type="entry name" value="HIS_KIN"/>
    <property type="match status" value="1"/>
</dbReference>
<dbReference type="SMART" id="SM00388">
    <property type="entry name" value="HisKA"/>
    <property type="match status" value="1"/>
</dbReference>
<dbReference type="FunFam" id="3.30.565.10:FF:000006">
    <property type="entry name" value="Sensor histidine kinase WalK"/>
    <property type="match status" value="1"/>
</dbReference>
<keyword evidence="4" id="KW-0597">Phosphoprotein</keyword>
<evidence type="ECO:0000256" key="1">
    <source>
        <dbReference type="ARBA" id="ARBA00000085"/>
    </source>
</evidence>
<dbReference type="InterPro" id="IPR003660">
    <property type="entry name" value="HAMP_dom"/>
</dbReference>
<dbReference type="RefSeq" id="WP_078711378.1">
    <property type="nucleotide sequence ID" value="NZ_FUWY01000002.1"/>
</dbReference>
<dbReference type="PANTHER" id="PTHR45453">
    <property type="entry name" value="PHOSPHATE REGULON SENSOR PROTEIN PHOR"/>
    <property type="match status" value="1"/>
</dbReference>
<dbReference type="Gene3D" id="6.10.340.10">
    <property type="match status" value="1"/>
</dbReference>
<name>A0A1T4LLG5_9FIRM</name>
<dbReference type="SUPFAM" id="SSF158472">
    <property type="entry name" value="HAMP domain-like"/>
    <property type="match status" value="1"/>
</dbReference>
<dbReference type="SMART" id="SM00304">
    <property type="entry name" value="HAMP"/>
    <property type="match status" value="1"/>
</dbReference>
<dbReference type="Proteomes" id="UP000243297">
    <property type="component" value="Unassembled WGS sequence"/>
</dbReference>